<dbReference type="STRING" id="35525.A0A164QDB5"/>
<dbReference type="GO" id="GO:0098703">
    <property type="term" value="P:calcium ion import across plasma membrane"/>
    <property type="evidence" value="ECO:0007669"/>
    <property type="project" value="TreeGrafter"/>
</dbReference>
<evidence type="ECO:0000256" key="8">
    <source>
        <dbReference type="SAM" id="Phobius"/>
    </source>
</evidence>
<comment type="caution">
    <text evidence="9">The sequence shown here is derived from an EMBL/GenBank/DDBJ whole genome shotgun (WGS) entry which is preliminary data.</text>
</comment>
<organism evidence="9 10">
    <name type="scientific">Daphnia magna</name>
    <dbReference type="NCBI Taxonomy" id="35525"/>
    <lineage>
        <taxon>Eukaryota</taxon>
        <taxon>Metazoa</taxon>
        <taxon>Ecdysozoa</taxon>
        <taxon>Arthropoda</taxon>
        <taxon>Crustacea</taxon>
        <taxon>Branchiopoda</taxon>
        <taxon>Diplostraca</taxon>
        <taxon>Cladocera</taxon>
        <taxon>Anomopoda</taxon>
        <taxon>Daphniidae</taxon>
        <taxon>Daphnia</taxon>
    </lineage>
</organism>
<evidence type="ECO:0000256" key="2">
    <source>
        <dbReference type="ARBA" id="ARBA00022692"/>
    </source>
</evidence>
<feature type="transmembrane region" description="Helical" evidence="8">
    <location>
        <begin position="130"/>
        <end position="152"/>
    </location>
</feature>
<protein>
    <recommendedName>
        <fullName evidence="11">Transmembrane protein FAM155B</fullName>
    </recommendedName>
</protein>
<evidence type="ECO:0000256" key="4">
    <source>
        <dbReference type="ARBA" id="ARBA00023136"/>
    </source>
</evidence>
<proteinExistence type="inferred from homology"/>
<keyword evidence="2 8" id="KW-0812">Transmembrane</keyword>
<dbReference type="PANTHER" id="PTHR15819:SF11">
    <property type="entry name" value="MID1, ISOFORM A"/>
    <property type="match status" value="1"/>
</dbReference>
<dbReference type="OrthoDB" id="10047996at2759"/>
<dbReference type="GO" id="GO:0015275">
    <property type="term" value="F:stretch-activated, monoatomic cation-selective, calcium channel activity"/>
    <property type="evidence" value="ECO:0007669"/>
    <property type="project" value="TreeGrafter"/>
</dbReference>
<dbReference type="EMBL" id="LRGB01002451">
    <property type="protein sequence ID" value="KZS07649.1"/>
    <property type="molecule type" value="Genomic_DNA"/>
</dbReference>
<feature type="compositionally biased region" description="Basic and acidic residues" evidence="7">
    <location>
        <begin position="563"/>
        <end position="583"/>
    </location>
</feature>
<evidence type="ECO:0008006" key="11">
    <source>
        <dbReference type="Google" id="ProtNLM"/>
    </source>
</evidence>
<evidence type="ECO:0000313" key="10">
    <source>
        <dbReference type="Proteomes" id="UP000076858"/>
    </source>
</evidence>
<comment type="subcellular location">
    <subcellularLocation>
        <location evidence="1">Membrane</location>
        <topology evidence="1">Multi-pass membrane protein</topology>
    </subcellularLocation>
</comment>
<evidence type="ECO:0000256" key="3">
    <source>
        <dbReference type="ARBA" id="ARBA00022989"/>
    </source>
</evidence>
<evidence type="ECO:0000256" key="7">
    <source>
        <dbReference type="SAM" id="MobiDB-lite"/>
    </source>
</evidence>
<gene>
    <name evidence="9" type="ORF">APZ42_028791</name>
</gene>
<reference evidence="9 10" key="1">
    <citation type="submission" date="2016-03" db="EMBL/GenBank/DDBJ databases">
        <title>EvidentialGene: Evidence-directed Construction of Genes on Genomes.</title>
        <authorList>
            <person name="Gilbert D.G."/>
            <person name="Choi J.-H."/>
            <person name="Mockaitis K."/>
            <person name="Colbourne J."/>
            <person name="Pfrender M."/>
        </authorList>
    </citation>
    <scope>NUCLEOTIDE SEQUENCE [LARGE SCALE GENOMIC DNA]</scope>
    <source>
        <strain evidence="9 10">Xinb3</strain>
        <tissue evidence="9">Complete organism</tissue>
    </source>
</reference>
<dbReference type="AlphaFoldDB" id="A0A164QDB5"/>
<evidence type="ECO:0000256" key="1">
    <source>
        <dbReference type="ARBA" id="ARBA00004141"/>
    </source>
</evidence>
<keyword evidence="5" id="KW-0325">Glycoprotein</keyword>
<keyword evidence="4 8" id="KW-0472">Membrane</keyword>
<dbReference type="Proteomes" id="UP000076858">
    <property type="component" value="Unassembled WGS sequence"/>
</dbReference>
<dbReference type="PANTHER" id="PTHR15819">
    <property type="entry name" value="TRANSMEMBRANE PROTEIN FAM155"/>
    <property type="match status" value="1"/>
</dbReference>
<name>A0A164QDB5_9CRUS</name>
<dbReference type="GO" id="GO:0005886">
    <property type="term" value="C:plasma membrane"/>
    <property type="evidence" value="ECO:0007669"/>
    <property type="project" value="TreeGrafter"/>
</dbReference>
<accession>A0A164QDB5</accession>
<keyword evidence="10" id="KW-1185">Reference proteome</keyword>
<evidence type="ECO:0000256" key="5">
    <source>
        <dbReference type="ARBA" id="ARBA00023180"/>
    </source>
</evidence>
<dbReference type="InterPro" id="IPR055288">
    <property type="entry name" value="NALCN_aux_factor_1/2"/>
</dbReference>
<keyword evidence="3 8" id="KW-1133">Transmembrane helix</keyword>
<comment type="similarity">
    <text evidence="6">Belongs to the NALF family.</text>
</comment>
<sequence>MSICFRCHHLSMSSSSSRKRERRRQTKIVHALVESVATRWRPTTSFPSVIMQPIRLTRFLSSPSSGHFWNSTPRFSYLGVPSDRLSERVRFTGQEQLQWNHGRPSVPADQDQRSAAIDGEACHWPSSIPLLVALVVVVSDFLVLLALVFHLFESSSASLLPSSFVSSFPPSIDPLFLTLSPCKEVVHSLSPAPDERESCSGEPLLLPAWTSDGTLFSIWIFDSVLLCCAVLSRLIRTSSIWLRRSKFRDRSFCLNSKLNCFSQRVSDDGNKFNSRCDHVSGRDRVWANTLRPFRSDCDHVRRIRKCEVTLRDWWHWLWPSNHTHDVRLSDVFTQSLSRHRRGGLQWTCVISQWRPNCTHLDNNVGNDQLVKRRSDFRLPTSALPMLVARNATRLIFDNNKLLRNSLGRRAAALSSTPTISSSCLAIVLLLSSFSSVVVSSSTPNAPFQAVPPLGSSSAQSSSALASDRLPMTDSLNPWLAADGGLILRAAAGDTPNSSPLNWIRPNPGSCVPQPTIPACPSDRFCRLPETNSFPVSFAHPMPPNNNNSSKNGVVGYRPSDSASGRDGRQEKNSGTRGEVRRNENGVPADDDGLRNADAAVAKASQCLPYLQPGRREQSDADDDGPSSAECICGHADGAKRVDTLRKYHLHHCYHYSLWHVLSDTMREGIAISRSQCYAYLEAVERLDSLAAHFVCQFEDIIRRYDCGQTFSSKSSCHQCKVAYRQWVCSMVLPMWLDGNRVKPCRTFCHEVERLCPYFLPAEKSGPGSQYAGEPSFLCIDPDVRETTNQSTNSAYSERPCYRPCTLEYNLEPDIDPSLCVASLGDISGLMEEDGTVEADKECQQTYTNVTASISEFDVDMLDVDSEVNNDQCTPLLGKDPLSTSRLSSRGWTNNLHFVWPWRTIVLPFAMLPIIHFFT</sequence>
<evidence type="ECO:0000313" key="9">
    <source>
        <dbReference type="EMBL" id="KZS07649.1"/>
    </source>
</evidence>
<evidence type="ECO:0000256" key="6">
    <source>
        <dbReference type="ARBA" id="ARBA00029445"/>
    </source>
</evidence>
<feature type="compositionally biased region" description="Low complexity" evidence="7">
    <location>
        <begin position="544"/>
        <end position="555"/>
    </location>
</feature>
<feature type="region of interest" description="Disordered" evidence="7">
    <location>
        <begin position="536"/>
        <end position="593"/>
    </location>
</feature>